<dbReference type="SUPFAM" id="SSF52047">
    <property type="entry name" value="RNI-like"/>
    <property type="match status" value="1"/>
</dbReference>
<organism evidence="2">
    <name type="scientific">Hordeum vulgare subsp. vulgare</name>
    <name type="common">Domesticated barley</name>
    <dbReference type="NCBI Taxonomy" id="112509"/>
    <lineage>
        <taxon>Eukaryota</taxon>
        <taxon>Viridiplantae</taxon>
        <taxon>Streptophyta</taxon>
        <taxon>Embryophyta</taxon>
        <taxon>Tracheophyta</taxon>
        <taxon>Spermatophyta</taxon>
        <taxon>Magnoliopsida</taxon>
        <taxon>Liliopsida</taxon>
        <taxon>Poales</taxon>
        <taxon>Poaceae</taxon>
        <taxon>BOP clade</taxon>
        <taxon>Pooideae</taxon>
        <taxon>Triticodae</taxon>
        <taxon>Triticeae</taxon>
        <taxon>Hordeinae</taxon>
        <taxon>Hordeum</taxon>
    </lineage>
</organism>
<dbReference type="InterPro" id="IPR055357">
    <property type="entry name" value="LRR_At1g61320_AtMIF1"/>
</dbReference>
<feature type="domain" description="F-box" evidence="1">
    <location>
        <begin position="14"/>
        <end position="61"/>
    </location>
</feature>
<dbReference type="Pfam" id="PF00646">
    <property type="entry name" value="F-box"/>
    <property type="match status" value="1"/>
</dbReference>
<protein>
    <submittedName>
        <fullName evidence="2">Predicted protein</fullName>
    </submittedName>
</protein>
<dbReference type="AlphaFoldDB" id="F2DUP9"/>
<dbReference type="Gene3D" id="3.80.10.10">
    <property type="entry name" value="Ribonuclease Inhibitor"/>
    <property type="match status" value="1"/>
</dbReference>
<accession>F2DUP9</accession>
<dbReference type="EMBL" id="AK367617">
    <property type="protein sequence ID" value="BAJ98820.1"/>
    <property type="molecule type" value="mRNA"/>
</dbReference>
<dbReference type="Pfam" id="PF23622">
    <property type="entry name" value="LRR_At1g61320_AtMIF1"/>
    <property type="match status" value="1"/>
</dbReference>
<dbReference type="PANTHER" id="PTHR32153">
    <property type="entry name" value="OJ000223_09.16 PROTEIN"/>
    <property type="match status" value="1"/>
</dbReference>
<dbReference type="InterPro" id="IPR001810">
    <property type="entry name" value="F-box_dom"/>
</dbReference>
<sequence length="479" mass="54021">MQKATCDEAPAGSGDRISKLPSDILLNILERLDTLDAIRTCILSKQMLKLPTLLSQLVINIASIGRHLDESYDFGIRDMVRINSAVADVTEKIMVARDKEIPIRKLTVRFYLMRYNCLSIGTSVAGAMATQKVEAAEFEILTEKAGVNCTPGDFLGFAKQFNIFLGACPHAFAGLTRLRLHCMRFGEPDIPNILTICKWLQSLRLSYCDAGIGSVLQVEHARLVELAIDYGRFETVELSCAPKLERMSYNNWNSDGDPLSFGFVPRLSKLDLTKVGTRSLKTLELGQILANAPNISDLHLDFESEKIWILPERPILLTPLLGKLRVVNLDNLPEGCEIAWTMFILEAAPFLKDLCITVWDHWCNMLTDKKLRKAHGYCEKENVEWKPSVSGFKHKHLAKLTIYGFQPDFNFIGYINRIVKAAVNLKEISLHDRKLCNSCGNLDPKIKVSPSKYPRTQEEREHITEVLSLASSEMVFFRS</sequence>
<dbReference type="PROSITE" id="PS50181">
    <property type="entry name" value="FBOX"/>
    <property type="match status" value="1"/>
</dbReference>
<dbReference type="InterPro" id="IPR036047">
    <property type="entry name" value="F-box-like_dom_sf"/>
</dbReference>
<dbReference type="SUPFAM" id="SSF81383">
    <property type="entry name" value="F-box domain"/>
    <property type="match status" value="1"/>
</dbReference>
<dbReference type="InterPro" id="IPR044997">
    <property type="entry name" value="F-box_plant"/>
</dbReference>
<reference evidence="2" key="1">
    <citation type="journal article" date="2011" name="Plant Physiol.">
        <title>Comprehensive sequence analysis of 24,783 barley full-length cDNAs derived from 12 clone libraries.</title>
        <authorList>
            <person name="Matsumoto T."/>
            <person name="Tanaka T."/>
            <person name="Sakai H."/>
            <person name="Amano N."/>
            <person name="Kanamori H."/>
            <person name="Kurita K."/>
            <person name="Kikuta A."/>
            <person name="Kamiya K."/>
            <person name="Yamamoto M."/>
            <person name="Ikawa H."/>
            <person name="Fujii N."/>
            <person name="Hori K."/>
            <person name="Itoh T."/>
            <person name="Sato K."/>
        </authorList>
    </citation>
    <scope>NUCLEOTIDE SEQUENCE</scope>
    <source>
        <tissue evidence="2">Shoot and root</tissue>
    </source>
</reference>
<evidence type="ECO:0000313" key="2">
    <source>
        <dbReference type="EMBL" id="BAJ98820.1"/>
    </source>
</evidence>
<evidence type="ECO:0000259" key="1">
    <source>
        <dbReference type="PROSITE" id="PS50181"/>
    </source>
</evidence>
<proteinExistence type="evidence at transcript level"/>
<dbReference type="InterPro" id="IPR032675">
    <property type="entry name" value="LRR_dom_sf"/>
</dbReference>
<name>F2DUP9_HORVV</name>